<evidence type="ECO:0000313" key="1">
    <source>
        <dbReference type="EMBL" id="KAK3346868.1"/>
    </source>
</evidence>
<evidence type="ECO:0000313" key="2">
    <source>
        <dbReference type="Proteomes" id="UP001275084"/>
    </source>
</evidence>
<evidence type="ECO:0008006" key="3">
    <source>
        <dbReference type="Google" id="ProtNLM"/>
    </source>
</evidence>
<reference evidence="1" key="2">
    <citation type="submission" date="2023-06" db="EMBL/GenBank/DDBJ databases">
        <authorList>
            <consortium name="Lawrence Berkeley National Laboratory"/>
            <person name="Haridas S."/>
            <person name="Hensen N."/>
            <person name="Bonometti L."/>
            <person name="Westerberg I."/>
            <person name="Brannstrom I.O."/>
            <person name="Guillou S."/>
            <person name="Cros-Aarteil S."/>
            <person name="Calhoun S."/>
            <person name="Kuo A."/>
            <person name="Mondo S."/>
            <person name="Pangilinan J."/>
            <person name="Riley R."/>
            <person name="Labutti K."/>
            <person name="Andreopoulos B."/>
            <person name="Lipzen A."/>
            <person name="Chen C."/>
            <person name="Yanf M."/>
            <person name="Daum C."/>
            <person name="Ng V."/>
            <person name="Clum A."/>
            <person name="Steindorff A."/>
            <person name="Ohm R."/>
            <person name="Martin F."/>
            <person name="Silar P."/>
            <person name="Natvig D."/>
            <person name="Lalanne C."/>
            <person name="Gautier V."/>
            <person name="Ament-Velasquez S.L."/>
            <person name="Kruys A."/>
            <person name="Hutchinson M.I."/>
            <person name="Powell A.J."/>
            <person name="Barry K."/>
            <person name="Miller A.N."/>
            <person name="Grigoriev I.V."/>
            <person name="Debuchy R."/>
            <person name="Gladieux P."/>
            <person name="Thoren M.H."/>
            <person name="Johannesson H."/>
        </authorList>
    </citation>
    <scope>NUCLEOTIDE SEQUENCE</scope>
    <source>
        <strain evidence="1">CBS 955.72</strain>
    </source>
</reference>
<proteinExistence type="predicted"/>
<accession>A0AAJ0HC46</accession>
<reference evidence="1" key="1">
    <citation type="journal article" date="2023" name="Mol. Phylogenet. Evol.">
        <title>Genome-scale phylogeny and comparative genomics of the fungal order Sordariales.</title>
        <authorList>
            <person name="Hensen N."/>
            <person name="Bonometti L."/>
            <person name="Westerberg I."/>
            <person name="Brannstrom I.O."/>
            <person name="Guillou S."/>
            <person name="Cros-Aarteil S."/>
            <person name="Calhoun S."/>
            <person name="Haridas S."/>
            <person name="Kuo A."/>
            <person name="Mondo S."/>
            <person name="Pangilinan J."/>
            <person name="Riley R."/>
            <person name="LaButti K."/>
            <person name="Andreopoulos B."/>
            <person name="Lipzen A."/>
            <person name="Chen C."/>
            <person name="Yan M."/>
            <person name="Daum C."/>
            <person name="Ng V."/>
            <person name="Clum A."/>
            <person name="Steindorff A."/>
            <person name="Ohm R.A."/>
            <person name="Martin F."/>
            <person name="Silar P."/>
            <person name="Natvig D.O."/>
            <person name="Lalanne C."/>
            <person name="Gautier V."/>
            <person name="Ament-Velasquez S.L."/>
            <person name="Kruys A."/>
            <person name="Hutchinson M.I."/>
            <person name="Powell A.J."/>
            <person name="Barry K."/>
            <person name="Miller A.N."/>
            <person name="Grigoriev I.V."/>
            <person name="Debuchy R."/>
            <person name="Gladieux P."/>
            <person name="Hiltunen Thoren M."/>
            <person name="Johannesson H."/>
        </authorList>
    </citation>
    <scope>NUCLEOTIDE SEQUENCE</scope>
    <source>
        <strain evidence="1">CBS 955.72</strain>
    </source>
</reference>
<name>A0AAJ0HC46_9PEZI</name>
<keyword evidence="2" id="KW-1185">Reference proteome</keyword>
<sequence length="225" mass="24378">MWNATLAELLVDHGADIHRKVEVPGQGSLTLLELAREKQDITMIELLLERGTGAPKSMDEDKLPIPSKPNPFMSLIMSVEYYALKWASPVGDIEATTKDQSQNSAFRNRVYSVALDGPAADTETKEILKISDDHSFFAWQSKDDRGGLLATGPEAFASSSDIVPRCNDVSDSRDGPITVSSLALHIVLSIVGTFPSSWLVLSSMDGPRNMPGIPAPFLPNSGHVC</sequence>
<dbReference type="EMBL" id="JAUIQD010000006">
    <property type="protein sequence ID" value="KAK3346868.1"/>
    <property type="molecule type" value="Genomic_DNA"/>
</dbReference>
<protein>
    <recommendedName>
        <fullName evidence="3">Ankyrin repeat protein</fullName>
    </recommendedName>
</protein>
<comment type="caution">
    <text evidence="1">The sequence shown here is derived from an EMBL/GenBank/DDBJ whole genome shotgun (WGS) entry which is preliminary data.</text>
</comment>
<gene>
    <name evidence="1" type="ORF">B0T25DRAFT_571973</name>
</gene>
<organism evidence="1 2">
    <name type="scientific">Lasiosphaeria hispida</name>
    <dbReference type="NCBI Taxonomy" id="260671"/>
    <lineage>
        <taxon>Eukaryota</taxon>
        <taxon>Fungi</taxon>
        <taxon>Dikarya</taxon>
        <taxon>Ascomycota</taxon>
        <taxon>Pezizomycotina</taxon>
        <taxon>Sordariomycetes</taxon>
        <taxon>Sordariomycetidae</taxon>
        <taxon>Sordariales</taxon>
        <taxon>Lasiosphaeriaceae</taxon>
        <taxon>Lasiosphaeria</taxon>
    </lineage>
</organism>
<dbReference type="Proteomes" id="UP001275084">
    <property type="component" value="Unassembled WGS sequence"/>
</dbReference>
<dbReference type="AlphaFoldDB" id="A0AAJ0HC46"/>